<evidence type="ECO:0000313" key="5">
    <source>
        <dbReference type="EMBL" id="RDH41910.1"/>
    </source>
</evidence>
<sequence>MTFNEYSIIRMTFTICLILPCMFTSPSFSQTITLGAEDWQPYVNKSSKHYGFACRVISKAFEKVGITVEYHFTNWARAMEMAKAGTVDGTFLWYKTPEREPFFYFSKQPILKISVVFFYRKNMQFKWNTLEDTQTYRIGAPIGYHISDEFEKYEKAGLINVTRIQSDIFLLRMLIRNRIDLFPQDFFVGYNLLNNNFSADISRTITNSPKPLTERPSYLLLTKTNPKNKKIITLFNKGFSELVNNGDYDQFLDDVITRKPVSQ</sequence>
<feature type="domain" description="Solute-binding protein family 3/N-terminal" evidence="4">
    <location>
        <begin position="39"/>
        <end position="252"/>
    </location>
</feature>
<proteinExistence type="inferred from homology"/>
<evidence type="ECO:0000256" key="2">
    <source>
        <dbReference type="ARBA" id="ARBA00022729"/>
    </source>
</evidence>
<dbReference type="EMBL" id="NDXW01000002">
    <property type="protein sequence ID" value="RDH41910.1"/>
    <property type="molecule type" value="Genomic_DNA"/>
</dbReference>
<reference evidence="5 6" key="1">
    <citation type="submission" date="2017-04" db="EMBL/GenBank/DDBJ databases">
        <title>Draft genome sequence of Zooshikella ganghwensis VG4 isolated from Red Sea sediments.</title>
        <authorList>
            <person name="Rehman Z."/>
            <person name="Alam I."/>
            <person name="Kamau A."/>
            <person name="Bajic V."/>
            <person name="Leiknes T."/>
        </authorList>
    </citation>
    <scope>NUCLEOTIDE SEQUENCE [LARGE SCALE GENOMIC DNA]</scope>
    <source>
        <strain evidence="5 6">VG4</strain>
    </source>
</reference>
<evidence type="ECO:0000313" key="6">
    <source>
        <dbReference type="Proteomes" id="UP000257039"/>
    </source>
</evidence>
<accession>A0A4P9VI58</accession>
<dbReference type="AlphaFoldDB" id="A0A4P9VI58"/>
<evidence type="ECO:0000256" key="1">
    <source>
        <dbReference type="ARBA" id="ARBA00010333"/>
    </source>
</evidence>
<evidence type="ECO:0000259" key="4">
    <source>
        <dbReference type="Pfam" id="PF00497"/>
    </source>
</evidence>
<dbReference type="PANTHER" id="PTHR35936">
    <property type="entry name" value="MEMBRANE-BOUND LYTIC MUREIN TRANSGLYCOSYLASE F"/>
    <property type="match status" value="1"/>
</dbReference>
<evidence type="ECO:0000256" key="3">
    <source>
        <dbReference type="SAM" id="SignalP"/>
    </source>
</evidence>
<keyword evidence="6" id="KW-1185">Reference proteome</keyword>
<dbReference type="PANTHER" id="PTHR35936:SF25">
    <property type="entry name" value="ABC TRANSPORTER SUBSTRATE-BINDING PROTEIN"/>
    <property type="match status" value="1"/>
</dbReference>
<name>A0A4P9VI58_9GAMM</name>
<feature type="chain" id="PRO_5020433830" description="Solute-binding protein family 3/N-terminal domain-containing protein" evidence="3">
    <location>
        <begin position="30"/>
        <end position="263"/>
    </location>
</feature>
<dbReference type="Gene3D" id="3.40.190.10">
    <property type="entry name" value="Periplasmic binding protein-like II"/>
    <property type="match status" value="2"/>
</dbReference>
<protein>
    <recommendedName>
        <fullName evidence="4">Solute-binding protein family 3/N-terminal domain-containing protein</fullName>
    </recommendedName>
</protein>
<feature type="signal peptide" evidence="3">
    <location>
        <begin position="1"/>
        <end position="29"/>
    </location>
</feature>
<organism evidence="5 6">
    <name type="scientific">Zooshikella ganghwensis</name>
    <dbReference type="NCBI Taxonomy" id="202772"/>
    <lineage>
        <taxon>Bacteria</taxon>
        <taxon>Pseudomonadati</taxon>
        <taxon>Pseudomonadota</taxon>
        <taxon>Gammaproteobacteria</taxon>
        <taxon>Oceanospirillales</taxon>
        <taxon>Zooshikellaceae</taxon>
        <taxon>Zooshikella</taxon>
    </lineage>
</organism>
<dbReference type="Pfam" id="PF00497">
    <property type="entry name" value="SBP_bac_3"/>
    <property type="match status" value="1"/>
</dbReference>
<comment type="similarity">
    <text evidence="1">Belongs to the bacterial solute-binding protein 3 family.</text>
</comment>
<dbReference type="Proteomes" id="UP000257039">
    <property type="component" value="Unassembled WGS sequence"/>
</dbReference>
<gene>
    <name evidence="5" type="ORF">B9G39_26200</name>
</gene>
<dbReference type="RefSeq" id="WP_094789565.1">
    <property type="nucleotide sequence ID" value="NZ_NDXW01000002.1"/>
</dbReference>
<dbReference type="SUPFAM" id="SSF53850">
    <property type="entry name" value="Periplasmic binding protein-like II"/>
    <property type="match status" value="1"/>
</dbReference>
<keyword evidence="2 3" id="KW-0732">Signal</keyword>
<dbReference type="InterPro" id="IPR001638">
    <property type="entry name" value="Solute-binding_3/MltF_N"/>
</dbReference>
<comment type="caution">
    <text evidence="5">The sequence shown here is derived from an EMBL/GenBank/DDBJ whole genome shotgun (WGS) entry which is preliminary data.</text>
</comment>